<evidence type="ECO:0000256" key="1">
    <source>
        <dbReference type="SAM" id="MobiDB-lite"/>
    </source>
</evidence>
<dbReference type="EMBL" id="BSUZ01000001">
    <property type="protein sequence ID" value="GMA86932.1"/>
    <property type="molecule type" value="Genomic_DNA"/>
</dbReference>
<comment type="caution">
    <text evidence="2">The sequence shown here is derived from an EMBL/GenBank/DDBJ whole genome shotgun (WGS) entry which is preliminary data.</text>
</comment>
<feature type="compositionally biased region" description="Basic residues" evidence="1">
    <location>
        <begin position="1"/>
        <end position="11"/>
    </location>
</feature>
<dbReference type="Proteomes" id="UP001157017">
    <property type="component" value="Unassembled WGS sequence"/>
</dbReference>
<accession>A0ABQ6JGN2</accession>
<evidence type="ECO:0000313" key="2">
    <source>
        <dbReference type="EMBL" id="GMA86932.1"/>
    </source>
</evidence>
<organism evidence="2 3">
    <name type="scientific">Angustibacter aerolatus</name>
    <dbReference type="NCBI Taxonomy" id="1162965"/>
    <lineage>
        <taxon>Bacteria</taxon>
        <taxon>Bacillati</taxon>
        <taxon>Actinomycetota</taxon>
        <taxon>Actinomycetes</taxon>
        <taxon>Kineosporiales</taxon>
        <taxon>Kineosporiaceae</taxon>
    </lineage>
</organism>
<feature type="compositionally biased region" description="Polar residues" evidence="1">
    <location>
        <begin position="12"/>
        <end position="63"/>
    </location>
</feature>
<gene>
    <name evidence="2" type="ORF">GCM10025868_21820</name>
</gene>
<protein>
    <submittedName>
        <fullName evidence="2">Uncharacterized protein</fullName>
    </submittedName>
</protein>
<name>A0ABQ6JGN2_9ACTN</name>
<evidence type="ECO:0000313" key="3">
    <source>
        <dbReference type="Proteomes" id="UP001157017"/>
    </source>
</evidence>
<proteinExistence type="predicted"/>
<reference evidence="3" key="1">
    <citation type="journal article" date="2019" name="Int. J. Syst. Evol. Microbiol.">
        <title>The Global Catalogue of Microorganisms (GCM) 10K type strain sequencing project: providing services to taxonomists for standard genome sequencing and annotation.</title>
        <authorList>
            <consortium name="The Broad Institute Genomics Platform"/>
            <consortium name="The Broad Institute Genome Sequencing Center for Infectious Disease"/>
            <person name="Wu L."/>
            <person name="Ma J."/>
        </authorList>
    </citation>
    <scope>NUCLEOTIDE SEQUENCE [LARGE SCALE GENOMIC DNA]</scope>
    <source>
        <strain evidence="3">NBRC 108730</strain>
    </source>
</reference>
<sequence>MPRAQRARRTPRSATQSSTTNAFTCPNRTPSATGSIQSTGALSSAAATQRQAPARSSSGRNATTTVRYVAATCSAVHSQPTTPNGIAASGSATTAANGG</sequence>
<keyword evidence="3" id="KW-1185">Reference proteome</keyword>
<feature type="compositionally biased region" description="Low complexity" evidence="1">
    <location>
        <begin position="84"/>
        <end position="99"/>
    </location>
</feature>
<feature type="region of interest" description="Disordered" evidence="1">
    <location>
        <begin position="76"/>
        <end position="99"/>
    </location>
</feature>
<feature type="region of interest" description="Disordered" evidence="1">
    <location>
        <begin position="1"/>
        <end position="63"/>
    </location>
</feature>